<dbReference type="EC" id="1.3.1.98" evidence="16"/>
<evidence type="ECO:0000256" key="13">
    <source>
        <dbReference type="ARBA" id="ARBA00023306"/>
    </source>
</evidence>
<evidence type="ECO:0000256" key="16">
    <source>
        <dbReference type="HAMAP-Rule" id="MF_00037"/>
    </source>
</evidence>
<organism evidence="18 19">
    <name type="scientific">Bacillus smithii 7_3_47FAA</name>
    <dbReference type="NCBI Taxonomy" id="665952"/>
    <lineage>
        <taxon>Bacteria</taxon>
        <taxon>Bacillati</taxon>
        <taxon>Bacillota</taxon>
        <taxon>Bacilli</taxon>
        <taxon>Bacillales</taxon>
        <taxon>Bacillaceae</taxon>
        <taxon>Bacillus</taxon>
    </lineage>
</organism>
<reference evidence="18 19" key="1">
    <citation type="submission" date="2011-09" db="EMBL/GenBank/DDBJ databases">
        <title>The Genome Sequence of Bacillus smithii 7_3_47FAA.</title>
        <authorList>
            <consortium name="The Broad Institute Genome Sequencing Platform"/>
            <person name="Earl A."/>
            <person name="Ward D."/>
            <person name="Feldgarden M."/>
            <person name="Gevers D."/>
            <person name="Daigneault M."/>
            <person name="Strauss J."/>
            <person name="Allen-Vercoe E."/>
            <person name="Young S.K."/>
            <person name="Zeng Q."/>
            <person name="Gargeya S."/>
            <person name="Fitzgerald M."/>
            <person name="Haas B."/>
            <person name="Abouelleil A."/>
            <person name="Alvarado L."/>
            <person name="Arachchi H.M."/>
            <person name="Berlin A."/>
            <person name="Brown A."/>
            <person name="Chapman S.B."/>
            <person name="Chen Z."/>
            <person name="Dunbar C."/>
            <person name="Freedman E."/>
            <person name="Gearin G."/>
            <person name="Goldberg J."/>
            <person name="Griggs A."/>
            <person name="Gujja S."/>
            <person name="Heiman D."/>
            <person name="Howarth C."/>
            <person name="Larson L."/>
            <person name="Lui A."/>
            <person name="MacDonald P.J.P."/>
            <person name="Montmayeur A."/>
            <person name="Murphy C."/>
            <person name="Neiman D."/>
            <person name="Pearson M."/>
            <person name="Priest M."/>
            <person name="Roberts A."/>
            <person name="Saif S."/>
            <person name="Shea T."/>
            <person name="Shenoy N."/>
            <person name="Sisk P."/>
            <person name="Stolte C."/>
            <person name="Sykes S."/>
            <person name="Wortman J."/>
            <person name="Nusbaum C."/>
            <person name="Birren B."/>
        </authorList>
    </citation>
    <scope>NUCLEOTIDE SEQUENCE [LARGE SCALE GENOMIC DNA]</scope>
    <source>
        <strain evidence="18 19">7_3_47FAA</strain>
    </source>
</reference>
<dbReference type="GO" id="GO:0005829">
    <property type="term" value="C:cytosol"/>
    <property type="evidence" value="ECO:0007669"/>
    <property type="project" value="TreeGrafter"/>
</dbReference>
<accession>G9QHJ2</accession>
<name>G9QHJ2_9BACI</name>
<dbReference type="SUPFAM" id="SSF56194">
    <property type="entry name" value="Uridine diphospho-N-Acetylenolpyruvylglucosamine reductase, MurB, C-terminal domain"/>
    <property type="match status" value="1"/>
</dbReference>
<protein>
    <recommendedName>
        <fullName evidence="16">UDP-N-acetylenolpyruvoylglucosamine reductase</fullName>
        <ecNumber evidence="16">1.3.1.98</ecNumber>
    </recommendedName>
    <alternativeName>
        <fullName evidence="16">UDP-N-acetylmuramate dehydrogenase</fullName>
    </alternativeName>
</protein>
<sequence length="312" mass="34166">MADYRQFYDKLAEVVMKDNIKVDECLKKHTYTRLGGKADLFVTPTTFAEVQAVVQFAKKEQIPFTLIGNGSNLIVKDGGIRGIVLCLKNLNKIVVEGNQLRAQSGAAIIDASRYALENRLTGLEFACGIPGTVGGAVFMNAGAYGGEIKDVLDYVMVVDRDGNLLKLPASDLDLSYRTSNVAEKGYIVLEAAFALQPGDYEEIKAVMDNLTERRESKQPLEYPSCGSVFKRPPGYYAGKLIQDSGLQGTRIGGAEVSTKHAGFIVNIDNATAADYITLIRHVQKTVKEKFNVNLEREVKIIGEDLTDPSKQC</sequence>
<dbReference type="SUPFAM" id="SSF56176">
    <property type="entry name" value="FAD-binding/transporter-associated domain-like"/>
    <property type="match status" value="1"/>
</dbReference>
<dbReference type="GO" id="GO:0008360">
    <property type="term" value="P:regulation of cell shape"/>
    <property type="evidence" value="ECO:0007669"/>
    <property type="project" value="UniProtKB-KW"/>
</dbReference>
<evidence type="ECO:0000256" key="10">
    <source>
        <dbReference type="ARBA" id="ARBA00022960"/>
    </source>
</evidence>
<evidence type="ECO:0000256" key="8">
    <source>
        <dbReference type="ARBA" id="ARBA00022827"/>
    </source>
</evidence>
<feature type="domain" description="FAD-binding PCMH-type" evidence="17">
    <location>
        <begin position="34"/>
        <end position="198"/>
    </location>
</feature>
<dbReference type="InterPro" id="IPR016169">
    <property type="entry name" value="FAD-bd_PCMH_sub2"/>
</dbReference>
<keyword evidence="7 16" id="KW-0285">Flavoprotein</keyword>
<evidence type="ECO:0000256" key="2">
    <source>
        <dbReference type="ARBA" id="ARBA00003921"/>
    </source>
</evidence>
<dbReference type="AlphaFoldDB" id="G9QHJ2"/>
<dbReference type="GO" id="GO:0051301">
    <property type="term" value="P:cell division"/>
    <property type="evidence" value="ECO:0007669"/>
    <property type="project" value="UniProtKB-KW"/>
</dbReference>
<feature type="active site" description="Proton donor" evidence="16">
    <location>
        <position position="227"/>
    </location>
</feature>
<evidence type="ECO:0000256" key="12">
    <source>
        <dbReference type="ARBA" id="ARBA00023002"/>
    </source>
</evidence>
<dbReference type="InterPro" id="IPR036635">
    <property type="entry name" value="MurB_C_sf"/>
</dbReference>
<evidence type="ECO:0000259" key="17">
    <source>
        <dbReference type="PROSITE" id="PS51387"/>
    </source>
</evidence>
<feature type="active site" evidence="16">
    <location>
        <position position="297"/>
    </location>
</feature>
<dbReference type="HAMAP" id="MF_00037">
    <property type="entry name" value="MurB"/>
    <property type="match status" value="1"/>
</dbReference>
<dbReference type="InterPro" id="IPR036318">
    <property type="entry name" value="FAD-bd_PCMH-like_sf"/>
</dbReference>
<dbReference type="GO" id="GO:0071949">
    <property type="term" value="F:FAD binding"/>
    <property type="evidence" value="ECO:0007669"/>
    <property type="project" value="InterPro"/>
</dbReference>
<keyword evidence="11 16" id="KW-0573">Peptidoglycan synthesis</keyword>
<evidence type="ECO:0000256" key="7">
    <source>
        <dbReference type="ARBA" id="ARBA00022630"/>
    </source>
</evidence>
<evidence type="ECO:0000256" key="6">
    <source>
        <dbReference type="ARBA" id="ARBA00022618"/>
    </source>
</evidence>
<dbReference type="InterPro" id="IPR003170">
    <property type="entry name" value="MurB"/>
</dbReference>
<dbReference type="Gene3D" id="3.30.43.10">
    <property type="entry name" value="Uridine Diphospho-n-acetylenolpyruvylglucosamine Reductase, domain 2"/>
    <property type="match status" value="1"/>
</dbReference>
<dbReference type="UniPathway" id="UPA00219"/>
<comment type="caution">
    <text evidence="18">The sequence shown here is derived from an EMBL/GenBank/DDBJ whole genome shotgun (WGS) entry which is preliminary data.</text>
</comment>
<dbReference type="NCBIfam" id="NF010480">
    <property type="entry name" value="PRK13905.1"/>
    <property type="match status" value="1"/>
</dbReference>
<dbReference type="HOGENOM" id="CLU_035304_1_1_9"/>
<evidence type="ECO:0000313" key="18">
    <source>
        <dbReference type="EMBL" id="EHL79370.1"/>
    </source>
</evidence>
<comment type="pathway">
    <text evidence="4 16">Cell wall biogenesis; peptidoglycan biosynthesis.</text>
</comment>
<gene>
    <name evidence="16" type="primary">murB</name>
    <name evidence="18" type="ORF">HMPREF1015_01251</name>
</gene>
<evidence type="ECO:0000256" key="3">
    <source>
        <dbReference type="ARBA" id="ARBA00004496"/>
    </source>
</evidence>
<dbReference type="InterPro" id="IPR016167">
    <property type="entry name" value="FAD-bd_PCMH_sub1"/>
</dbReference>
<evidence type="ECO:0000256" key="9">
    <source>
        <dbReference type="ARBA" id="ARBA00022857"/>
    </source>
</evidence>
<comment type="cofactor">
    <cofactor evidence="1 16">
        <name>FAD</name>
        <dbReference type="ChEBI" id="CHEBI:57692"/>
    </cofactor>
</comment>
<dbReference type="Proteomes" id="UP000011747">
    <property type="component" value="Unassembled WGS sequence"/>
</dbReference>
<dbReference type="NCBIfam" id="TIGR00179">
    <property type="entry name" value="murB"/>
    <property type="match status" value="1"/>
</dbReference>
<feature type="active site" evidence="16">
    <location>
        <position position="177"/>
    </location>
</feature>
<dbReference type="Gene3D" id="3.30.465.10">
    <property type="match status" value="1"/>
</dbReference>
<dbReference type="GO" id="GO:0008762">
    <property type="term" value="F:UDP-N-acetylmuramate dehydrogenase activity"/>
    <property type="evidence" value="ECO:0007669"/>
    <property type="project" value="UniProtKB-UniRule"/>
</dbReference>
<comment type="similarity">
    <text evidence="16">Belongs to the MurB family.</text>
</comment>
<keyword evidence="9 16" id="KW-0521">NADP</keyword>
<dbReference type="GO" id="GO:0071555">
    <property type="term" value="P:cell wall organization"/>
    <property type="evidence" value="ECO:0007669"/>
    <property type="project" value="UniProtKB-KW"/>
</dbReference>
<evidence type="ECO:0000256" key="1">
    <source>
        <dbReference type="ARBA" id="ARBA00001974"/>
    </source>
</evidence>
<dbReference type="Gene3D" id="3.90.78.10">
    <property type="entry name" value="UDP-N-acetylenolpyruvoylglucosamine reductase, C-terminal domain"/>
    <property type="match status" value="1"/>
</dbReference>
<dbReference type="Pfam" id="PF01565">
    <property type="entry name" value="FAD_binding_4"/>
    <property type="match status" value="1"/>
</dbReference>
<keyword evidence="13 16" id="KW-0131">Cell cycle</keyword>
<evidence type="ECO:0000256" key="4">
    <source>
        <dbReference type="ARBA" id="ARBA00004752"/>
    </source>
</evidence>
<dbReference type="InterPro" id="IPR016166">
    <property type="entry name" value="FAD-bd_PCMH"/>
</dbReference>
<keyword evidence="10 16" id="KW-0133">Cell shape</keyword>
<evidence type="ECO:0000256" key="15">
    <source>
        <dbReference type="ARBA" id="ARBA00048914"/>
    </source>
</evidence>
<evidence type="ECO:0000256" key="5">
    <source>
        <dbReference type="ARBA" id="ARBA00022490"/>
    </source>
</evidence>
<dbReference type="Pfam" id="PF02873">
    <property type="entry name" value="MurB_C"/>
    <property type="match status" value="1"/>
</dbReference>
<keyword evidence="6 16" id="KW-0132">Cell division</keyword>
<comment type="subcellular location">
    <subcellularLocation>
        <location evidence="3 16">Cytoplasm</location>
    </subcellularLocation>
</comment>
<evidence type="ECO:0000256" key="11">
    <source>
        <dbReference type="ARBA" id="ARBA00022984"/>
    </source>
</evidence>
<proteinExistence type="inferred from homology"/>
<evidence type="ECO:0000256" key="14">
    <source>
        <dbReference type="ARBA" id="ARBA00023316"/>
    </source>
</evidence>
<dbReference type="InterPro" id="IPR006094">
    <property type="entry name" value="Oxid_FAD_bind_N"/>
</dbReference>
<keyword evidence="14 16" id="KW-0961">Cell wall biogenesis/degradation</keyword>
<evidence type="ECO:0000313" key="19">
    <source>
        <dbReference type="Proteomes" id="UP000011747"/>
    </source>
</evidence>
<keyword evidence="5 16" id="KW-0963">Cytoplasm</keyword>
<dbReference type="InterPro" id="IPR011601">
    <property type="entry name" value="MurB_C"/>
</dbReference>
<dbReference type="PATRIC" id="fig|665952.3.peg.394"/>
<dbReference type="PANTHER" id="PTHR21071">
    <property type="entry name" value="UDP-N-ACETYLENOLPYRUVOYLGLUCOSAMINE REDUCTASE"/>
    <property type="match status" value="1"/>
</dbReference>
<dbReference type="FunFam" id="3.90.78.10:FF:000001">
    <property type="entry name" value="UDP-N-acetylenolpyruvoylglucosamine reductase"/>
    <property type="match status" value="1"/>
</dbReference>
<comment type="catalytic activity">
    <reaction evidence="15 16">
        <text>UDP-N-acetyl-alpha-D-muramate + NADP(+) = UDP-N-acetyl-3-O-(1-carboxyvinyl)-alpha-D-glucosamine + NADPH + H(+)</text>
        <dbReference type="Rhea" id="RHEA:12248"/>
        <dbReference type="ChEBI" id="CHEBI:15378"/>
        <dbReference type="ChEBI" id="CHEBI:57783"/>
        <dbReference type="ChEBI" id="CHEBI:58349"/>
        <dbReference type="ChEBI" id="CHEBI:68483"/>
        <dbReference type="ChEBI" id="CHEBI:70757"/>
        <dbReference type="EC" id="1.3.1.98"/>
    </reaction>
</comment>
<keyword evidence="8 16" id="KW-0274">FAD</keyword>
<dbReference type="EMBL" id="ACWF01000016">
    <property type="protein sequence ID" value="EHL79370.1"/>
    <property type="molecule type" value="Genomic_DNA"/>
</dbReference>
<dbReference type="GO" id="GO:0009252">
    <property type="term" value="P:peptidoglycan biosynthetic process"/>
    <property type="evidence" value="ECO:0007669"/>
    <property type="project" value="UniProtKB-UniRule"/>
</dbReference>
<keyword evidence="19" id="KW-1185">Reference proteome</keyword>
<keyword evidence="12 16" id="KW-0560">Oxidoreductase</keyword>
<dbReference type="PANTHER" id="PTHR21071:SF4">
    <property type="entry name" value="UDP-N-ACETYLENOLPYRUVOYLGLUCOSAMINE REDUCTASE"/>
    <property type="match status" value="1"/>
</dbReference>
<comment type="function">
    <text evidence="2 16">Cell wall formation.</text>
</comment>
<dbReference type="PROSITE" id="PS51387">
    <property type="entry name" value="FAD_PCMH"/>
    <property type="match status" value="1"/>
</dbReference>